<feature type="region of interest" description="Disordered" evidence="1">
    <location>
        <begin position="1"/>
        <end position="27"/>
    </location>
</feature>
<evidence type="ECO:0000313" key="2">
    <source>
        <dbReference type="EMBL" id="GMN37959.1"/>
    </source>
</evidence>
<gene>
    <name evidence="2" type="ORF">TIFTF001_007238</name>
</gene>
<proteinExistence type="predicted"/>
<sequence>MAPTSPTSEACQHRESPTASQVAYTHRRHRPDLELAIADPAEPWGNSDGLGGRGVALTVRLVIWSLQSQIQQSLGGELRWPWGGEGCLDGSPG</sequence>
<feature type="compositionally biased region" description="Polar residues" evidence="1">
    <location>
        <begin position="1"/>
        <end position="10"/>
    </location>
</feature>
<accession>A0AA88DGC7</accession>
<reference evidence="2" key="1">
    <citation type="submission" date="2023-07" db="EMBL/GenBank/DDBJ databases">
        <title>draft genome sequence of fig (Ficus carica).</title>
        <authorList>
            <person name="Takahashi T."/>
            <person name="Nishimura K."/>
        </authorList>
    </citation>
    <scope>NUCLEOTIDE SEQUENCE</scope>
</reference>
<dbReference type="EMBL" id="BTGU01000007">
    <property type="protein sequence ID" value="GMN37959.1"/>
    <property type="molecule type" value="Genomic_DNA"/>
</dbReference>
<protein>
    <submittedName>
        <fullName evidence="2">Uncharacterized protein</fullName>
    </submittedName>
</protein>
<comment type="caution">
    <text evidence="2">The sequence shown here is derived from an EMBL/GenBank/DDBJ whole genome shotgun (WGS) entry which is preliminary data.</text>
</comment>
<dbReference type="AlphaFoldDB" id="A0AA88DGC7"/>
<dbReference type="Proteomes" id="UP001187192">
    <property type="component" value="Unassembled WGS sequence"/>
</dbReference>
<organism evidence="2 3">
    <name type="scientific">Ficus carica</name>
    <name type="common">Common fig</name>
    <dbReference type="NCBI Taxonomy" id="3494"/>
    <lineage>
        <taxon>Eukaryota</taxon>
        <taxon>Viridiplantae</taxon>
        <taxon>Streptophyta</taxon>
        <taxon>Embryophyta</taxon>
        <taxon>Tracheophyta</taxon>
        <taxon>Spermatophyta</taxon>
        <taxon>Magnoliopsida</taxon>
        <taxon>eudicotyledons</taxon>
        <taxon>Gunneridae</taxon>
        <taxon>Pentapetalae</taxon>
        <taxon>rosids</taxon>
        <taxon>fabids</taxon>
        <taxon>Rosales</taxon>
        <taxon>Moraceae</taxon>
        <taxon>Ficeae</taxon>
        <taxon>Ficus</taxon>
    </lineage>
</organism>
<name>A0AA88DGC7_FICCA</name>
<evidence type="ECO:0000256" key="1">
    <source>
        <dbReference type="SAM" id="MobiDB-lite"/>
    </source>
</evidence>
<evidence type="ECO:0000313" key="3">
    <source>
        <dbReference type="Proteomes" id="UP001187192"/>
    </source>
</evidence>
<keyword evidence="3" id="KW-1185">Reference proteome</keyword>